<dbReference type="Proteomes" id="UP000821866">
    <property type="component" value="Chromosome 10"/>
</dbReference>
<protein>
    <submittedName>
        <fullName evidence="2">Uncharacterized protein</fullName>
    </submittedName>
</protein>
<dbReference type="EMBL" id="JABSTU010000002">
    <property type="protein sequence ID" value="KAH8037730.1"/>
    <property type="molecule type" value="Genomic_DNA"/>
</dbReference>
<name>A0A9J6ETW2_RHIMP</name>
<reference evidence="2" key="2">
    <citation type="submission" date="2021-09" db="EMBL/GenBank/DDBJ databases">
        <authorList>
            <person name="Jia N."/>
            <person name="Wang J."/>
            <person name="Shi W."/>
            <person name="Du L."/>
            <person name="Sun Y."/>
            <person name="Zhan W."/>
            <person name="Jiang J."/>
            <person name="Wang Q."/>
            <person name="Zhang B."/>
            <person name="Ji P."/>
            <person name="Sakyi L.B."/>
            <person name="Cui X."/>
            <person name="Yuan T."/>
            <person name="Jiang B."/>
            <person name="Yang W."/>
            <person name="Lam T.T.-Y."/>
            <person name="Chang Q."/>
            <person name="Ding S."/>
            <person name="Wang X."/>
            <person name="Zhu J."/>
            <person name="Ruan X."/>
            <person name="Zhao L."/>
            <person name="Wei J."/>
            <person name="Que T."/>
            <person name="Du C."/>
            <person name="Cheng J."/>
            <person name="Dai P."/>
            <person name="Han X."/>
            <person name="Huang E."/>
            <person name="Gao Y."/>
            <person name="Liu J."/>
            <person name="Shao H."/>
            <person name="Ye R."/>
            <person name="Li L."/>
            <person name="Wei W."/>
            <person name="Wang X."/>
            <person name="Wang C."/>
            <person name="Huo Q."/>
            <person name="Li W."/>
            <person name="Guo W."/>
            <person name="Chen H."/>
            <person name="Chen S."/>
            <person name="Zhou L."/>
            <person name="Zhou L."/>
            <person name="Ni X."/>
            <person name="Tian J."/>
            <person name="Zhou Y."/>
            <person name="Sheng Y."/>
            <person name="Liu T."/>
            <person name="Pan Y."/>
            <person name="Xia L."/>
            <person name="Li J."/>
            <person name="Zhao F."/>
            <person name="Cao W."/>
        </authorList>
    </citation>
    <scope>NUCLEOTIDE SEQUENCE</scope>
    <source>
        <strain evidence="2">Rmic-2018</strain>
        <tissue evidence="2">Larvae</tissue>
    </source>
</reference>
<organism evidence="2 3">
    <name type="scientific">Rhipicephalus microplus</name>
    <name type="common">Cattle tick</name>
    <name type="synonym">Boophilus microplus</name>
    <dbReference type="NCBI Taxonomy" id="6941"/>
    <lineage>
        <taxon>Eukaryota</taxon>
        <taxon>Metazoa</taxon>
        <taxon>Ecdysozoa</taxon>
        <taxon>Arthropoda</taxon>
        <taxon>Chelicerata</taxon>
        <taxon>Arachnida</taxon>
        <taxon>Acari</taxon>
        <taxon>Parasitiformes</taxon>
        <taxon>Ixodida</taxon>
        <taxon>Ixodoidea</taxon>
        <taxon>Ixodidae</taxon>
        <taxon>Rhipicephalinae</taxon>
        <taxon>Rhipicephalus</taxon>
        <taxon>Boophilus</taxon>
    </lineage>
</organism>
<feature type="region of interest" description="Disordered" evidence="1">
    <location>
        <begin position="159"/>
        <end position="189"/>
    </location>
</feature>
<gene>
    <name evidence="2" type="ORF">HPB51_016278</name>
</gene>
<evidence type="ECO:0000256" key="1">
    <source>
        <dbReference type="SAM" id="MobiDB-lite"/>
    </source>
</evidence>
<accession>A0A9J6ETW2</accession>
<evidence type="ECO:0000313" key="2">
    <source>
        <dbReference type="EMBL" id="KAH8037730.1"/>
    </source>
</evidence>
<keyword evidence="3" id="KW-1185">Reference proteome</keyword>
<feature type="region of interest" description="Disordered" evidence="1">
    <location>
        <begin position="1"/>
        <end position="24"/>
    </location>
</feature>
<dbReference type="AlphaFoldDB" id="A0A9J6ETW2"/>
<comment type="caution">
    <text evidence="2">The sequence shown here is derived from an EMBL/GenBank/DDBJ whole genome shotgun (WGS) entry which is preliminary data.</text>
</comment>
<proteinExistence type="predicted"/>
<reference evidence="2" key="1">
    <citation type="journal article" date="2020" name="Cell">
        <title>Large-Scale Comparative Analyses of Tick Genomes Elucidate Their Genetic Diversity and Vector Capacities.</title>
        <authorList>
            <consortium name="Tick Genome and Microbiome Consortium (TIGMIC)"/>
            <person name="Jia N."/>
            <person name="Wang J."/>
            <person name="Shi W."/>
            <person name="Du L."/>
            <person name="Sun Y."/>
            <person name="Zhan W."/>
            <person name="Jiang J.F."/>
            <person name="Wang Q."/>
            <person name="Zhang B."/>
            <person name="Ji P."/>
            <person name="Bell-Sakyi L."/>
            <person name="Cui X.M."/>
            <person name="Yuan T.T."/>
            <person name="Jiang B.G."/>
            <person name="Yang W.F."/>
            <person name="Lam T.T."/>
            <person name="Chang Q.C."/>
            <person name="Ding S.J."/>
            <person name="Wang X.J."/>
            <person name="Zhu J.G."/>
            <person name="Ruan X.D."/>
            <person name="Zhao L."/>
            <person name="Wei J.T."/>
            <person name="Ye R.Z."/>
            <person name="Que T.C."/>
            <person name="Du C.H."/>
            <person name="Zhou Y.H."/>
            <person name="Cheng J.X."/>
            <person name="Dai P.F."/>
            <person name="Guo W.B."/>
            <person name="Han X.H."/>
            <person name="Huang E.J."/>
            <person name="Li L.F."/>
            <person name="Wei W."/>
            <person name="Gao Y.C."/>
            <person name="Liu J.Z."/>
            <person name="Shao H.Z."/>
            <person name="Wang X."/>
            <person name="Wang C.C."/>
            <person name="Yang T.C."/>
            <person name="Huo Q.B."/>
            <person name="Li W."/>
            <person name="Chen H.Y."/>
            <person name="Chen S.E."/>
            <person name="Zhou L.G."/>
            <person name="Ni X.B."/>
            <person name="Tian J.H."/>
            <person name="Sheng Y."/>
            <person name="Liu T."/>
            <person name="Pan Y.S."/>
            <person name="Xia L.Y."/>
            <person name="Li J."/>
            <person name="Zhao F."/>
            <person name="Cao W.C."/>
        </authorList>
    </citation>
    <scope>NUCLEOTIDE SEQUENCE</scope>
    <source>
        <strain evidence="2">Rmic-2018</strain>
    </source>
</reference>
<sequence>MRASTATHFHGRPPPGSVERGMHSPIDKPLPFLPWCRGSPWAGRSPPQKRWTPAFCSTKLHKLFSHPRFATAHQNADPAAYFSQQVEPGTPYLRGTSHVYQSRCQGPLSAPEPRTSLLEAEERSQQGPGRKCVQLSGRPSPSFFRASSFGKSLWHLPKARRTANRDERDVAVPPFPPQQAKRLATSTLP</sequence>
<evidence type="ECO:0000313" key="3">
    <source>
        <dbReference type="Proteomes" id="UP000821866"/>
    </source>
</evidence>